<dbReference type="AlphaFoldDB" id="A0A267G8K4"/>
<evidence type="ECO:0000313" key="1">
    <source>
        <dbReference type="EMBL" id="PAA82373.1"/>
    </source>
</evidence>
<dbReference type="Proteomes" id="UP000215902">
    <property type="component" value="Unassembled WGS sequence"/>
</dbReference>
<evidence type="ECO:0000313" key="2">
    <source>
        <dbReference type="Proteomes" id="UP000215902"/>
    </source>
</evidence>
<keyword evidence="2" id="KW-1185">Reference proteome</keyword>
<dbReference type="OrthoDB" id="3553439at2759"/>
<organism evidence="1 2">
    <name type="scientific">Macrostomum lignano</name>
    <dbReference type="NCBI Taxonomy" id="282301"/>
    <lineage>
        <taxon>Eukaryota</taxon>
        <taxon>Metazoa</taxon>
        <taxon>Spiralia</taxon>
        <taxon>Lophotrochozoa</taxon>
        <taxon>Platyhelminthes</taxon>
        <taxon>Rhabditophora</taxon>
        <taxon>Macrostomorpha</taxon>
        <taxon>Macrostomida</taxon>
        <taxon>Macrostomidae</taxon>
        <taxon>Macrostomum</taxon>
    </lineage>
</organism>
<sequence length="190" mass="18001">MLIIGALSGAWLTSGAASAALVGLATGAGLGAGAQLAGSGAAGAAGAAAGAASAAAILGAAIGGDVSSAVAGGAASLPASWATASPALMSGPLGWLLVGCSTDTAAAAAAAGSVSFDCWKPLVRDLSAEPSAGRLLRDLAADPRIAEVAVRAVGASPQIRLRNVWGEAFGLRLIELPGSRVAAHAEPLLE</sequence>
<comment type="caution">
    <text evidence="1">The sequence shown here is derived from an EMBL/GenBank/DDBJ whole genome shotgun (WGS) entry which is preliminary data.</text>
</comment>
<proteinExistence type="predicted"/>
<dbReference type="EMBL" id="NIVC01000475">
    <property type="protein sequence ID" value="PAA82373.1"/>
    <property type="molecule type" value="Genomic_DNA"/>
</dbReference>
<reference evidence="1 2" key="1">
    <citation type="submission" date="2017-06" db="EMBL/GenBank/DDBJ databases">
        <title>A platform for efficient transgenesis in Macrostomum lignano, a flatworm model organism for stem cell research.</title>
        <authorList>
            <person name="Berezikov E."/>
        </authorList>
    </citation>
    <scope>NUCLEOTIDE SEQUENCE [LARGE SCALE GENOMIC DNA]</scope>
    <source>
        <strain evidence="1">DV1</strain>
        <tissue evidence="1">Whole organism</tissue>
    </source>
</reference>
<accession>A0A267G8K4</accession>
<protein>
    <submittedName>
        <fullName evidence="1">Uncharacterized protein</fullName>
    </submittedName>
</protein>
<name>A0A267G8K4_9PLAT</name>
<gene>
    <name evidence="1" type="ORF">BOX15_Mlig026522g2</name>
</gene>